<dbReference type="Pfam" id="PF07073">
    <property type="entry name" value="ROF"/>
    <property type="match status" value="1"/>
</dbReference>
<name>A0A3N0UIP2_9GAMM</name>
<dbReference type="RefSeq" id="WP_085688159.1">
    <property type="nucleotide sequence ID" value="NZ_CP065534.1"/>
</dbReference>
<dbReference type="AlphaFoldDB" id="A0A3N0UIP2"/>
<dbReference type="OrthoDB" id="5344363at2"/>
<dbReference type="NCBIfam" id="NF008636">
    <property type="entry name" value="PRK11625.1"/>
    <property type="match status" value="1"/>
</dbReference>
<accession>A0A3N0UIP2</accession>
<dbReference type="EMBL" id="LUSW01000030">
    <property type="protein sequence ID" value="RAT32291.1"/>
    <property type="molecule type" value="Genomic_DNA"/>
</dbReference>
<gene>
    <name evidence="1" type="ORF">AU492_12890</name>
    <name evidence="2" type="ORF">EC392_10010</name>
</gene>
<reference evidence="2 4" key="2">
    <citation type="submission" date="2018-10" db="EMBL/GenBank/DDBJ databases">
        <title>New species genome.</title>
        <authorList>
            <person name="Li Y."/>
        </authorList>
    </citation>
    <scope>NUCLEOTIDE SEQUENCE [LARGE SCALE GENOMIC DNA]</scope>
    <source>
        <strain evidence="2 4">L6_4B</strain>
    </source>
</reference>
<dbReference type="Proteomes" id="UP000274511">
    <property type="component" value="Unassembled WGS sequence"/>
</dbReference>
<organism evidence="2 4">
    <name type="scientific">Lonsdalea populi</name>
    <dbReference type="NCBI Taxonomy" id="1172565"/>
    <lineage>
        <taxon>Bacteria</taxon>
        <taxon>Pseudomonadati</taxon>
        <taxon>Pseudomonadota</taxon>
        <taxon>Gammaproteobacteria</taxon>
        <taxon>Enterobacterales</taxon>
        <taxon>Pectobacteriaceae</taxon>
        <taxon>Lonsdalea</taxon>
    </lineage>
</organism>
<dbReference type="Gene3D" id="2.30.30.400">
    <property type="entry name" value="Rof-like"/>
    <property type="match status" value="1"/>
</dbReference>
<evidence type="ECO:0000313" key="1">
    <source>
        <dbReference type="EMBL" id="RAT32291.1"/>
    </source>
</evidence>
<evidence type="ECO:0000313" key="3">
    <source>
        <dbReference type="Proteomes" id="UP000250186"/>
    </source>
</evidence>
<evidence type="ECO:0000313" key="2">
    <source>
        <dbReference type="EMBL" id="ROH80091.1"/>
    </source>
</evidence>
<protein>
    <submittedName>
        <fullName evidence="2">Rho-binding antiterminator</fullName>
    </submittedName>
</protein>
<dbReference type="SUPFAM" id="SSF101744">
    <property type="entry name" value="Rof/RNase P subunit-like"/>
    <property type="match status" value="1"/>
</dbReference>
<reference evidence="1 3" key="1">
    <citation type="submission" date="2016-02" db="EMBL/GenBank/DDBJ databases">
        <title>Species-wide whole genome sequencing reveals diversity, host range in Lonsdalea quercina.</title>
        <authorList>
            <person name="Li Y."/>
        </authorList>
    </citation>
    <scope>NUCLEOTIDE SEQUENCE [LARGE SCALE GENOMIC DNA]</scope>
    <source>
        <strain evidence="1 3">CFCC 12721</strain>
    </source>
</reference>
<dbReference type="EMBL" id="RJUJ01000008">
    <property type="protein sequence ID" value="ROH80091.1"/>
    <property type="molecule type" value="Genomic_DNA"/>
</dbReference>
<comment type="caution">
    <text evidence="2">The sequence shown here is derived from an EMBL/GenBank/DDBJ whole genome shotgun (WGS) entry which is preliminary data.</text>
</comment>
<sequence length="86" mass="9710">MSMSNEYQPINCDDYDNLEATCQQRLTLTVELRNGEVVAGKASDIISRKHVEYLLLDDAGHVREVRLDHILSFSHPEIGKVVVSEP</sequence>
<proteinExistence type="predicted"/>
<dbReference type="Proteomes" id="UP000250186">
    <property type="component" value="Unassembled WGS sequence"/>
</dbReference>
<dbReference type="STRING" id="1172565.AU508_04650"/>
<evidence type="ECO:0000313" key="4">
    <source>
        <dbReference type="Proteomes" id="UP000274511"/>
    </source>
</evidence>
<dbReference type="InterPro" id="IPR038626">
    <property type="entry name" value="Rof-like_sf"/>
</dbReference>
<keyword evidence="3" id="KW-1185">Reference proteome</keyword>
<dbReference type="InterPro" id="IPR009778">
    <property type="entry name" value="ROF"/>
</dbReference>
<dbReference type="InterPro" id="IPR023534">
    <property type="entry name" value="Rof/RNase_P-like"/>
</dbReference>
<dbReference type="GeneID" id="61121338"/>